<protein>
    <submittedName>
        <fullName evidence="2">NTP pyrophosphatase, house-cleaning of non-canonical NTPs</fullName>
    </submittedName>
</protein>
<sequence length="108" mass="11967">MTLEEYQREAQKTALYPEAYRLVYPALGLAGEAGELANKVKKVLRDHGGRLREEDREAILAELGDVLWYVAQVATDLGESLEAVARANLAKLRSRKERGRLGGAGDNR</sequence>
<dbReference type="Pfam" id="PF03819">
    <property type="entry name" value="MazG"/>
    <property type="match status" value="1"/>
</dbReference>
<dbReference type="RefSeq" id="WP_093007392.1">
    <property type="nucleotide sequence ID" value="NZ_FNBC01000018.1"/>
</dbReference>
<dbReference type="EMBL" id="FNBC01000018">
    <property type="protein sequence ID" value="SDE96803.1"/>
    <property type="molecule type" value="Genomic_DNA"/>
</dbReference>
<dbReference type="InterPro" id="IPR011379">
    <property type="entry name" value="MazG-related_GP37"/>
</dbReference>
<dbReference type="SUPFAM" id="SSF101386">
    <property type="entry name" value="all-alpha NTP pyrophosphatases"/>
    <property type="match status" value="1"/>
</dbReference>
<evidence type="ECO:0000313" key="2">
    <source>
        <dbReference type="EMBL" id="SDE96803.1"/>
    </source>
</evidence>
<gene>
    <name evidence="2" type="ORF">SAMN04488243_11816</name>
</gene>
<proteinExistence type="predicted"/>
<accession>A0A1G7H914</accession>
<organism evidence="2 3">
    <name type="scientific">Thermus arciformis</name>
    <dbReference type="NCBI Taxonomy" id="482827"/>
    <lineage>
        <taxon>Bacteria</taxon>
        <taxon>Thermotogati</taxon>
        <taxon>Deinococcota</taxon>
        <taxon>Deinococci</taxon>
        <taxon>Thermales</taxon>
        <taxon>Thermaceae</taxon>
        <taxon>Thermus</taxon>
    </lineage>
</organism>
<evidence type="ECO:0000259" key="1">
    <source>
        <dbReference type="Pfam" id="PF03819"/>
    </source>
</evidence>
<name>A0A1G7H914_9DEIN</name>
<dbReference type="OrthoDB" id="350573at2"/>
<dbReference type="Proteomes" id="UP000199446">
    <property type="component" value="Unassembled WGS sequence"/>
</dbReference>
<keyword evidence="3" id="KW-1185">Reference proteome</keyword>
<dbReference type="AlphaFoldDB" id="A0A1G7H914"/>
<dbReference type="STRING" id="482827.SAMN04488243_11816"/>
<dbReference type="PIRSF" id="PIRSF006639">
    <property type="entry name" value="UCP006639_pph"/>
    <property type="match status" value="1"/>
</dbReference>
<dbReference type="Gene3D" id="1.10.287.1080">
    <property type="entry name" value="MazG-like"/>
    <property type="match status" value="1"/>
</dbReference>
<dbReference type="InterPro" id="IPR004518">
    <property type="entry name" value="MazG-like_dom"/>
</dbReference>
<evidence type="ECO:0000313" key="3">
    <source>
        <dbReference type="Proteomes" id="UP000199446"/>
    </source>
</evidence>
<feature type="domain" description="NTP pyrophosphohydrolase MazG-like" evidence="1">
    <location>
        <begin position="28"/>
        <end position="97"/>
    </location>
</feature>
<dbReference type="CDD" id="cd11541">
    <property type="entry name" value="NTP-PPase_u4"/>
    <property type="match status" value="1"/>
</dbReference>
<reference evidence="3" key="1">
    <citation type="submission" date="2016-10" db="EMBL/GenBank/DDBJ databases">
        <authorList>
            <person name="Varghese N."/>
            <person name="Submissions S."/>
        </authorList>
    </citation>
    <scope>NUCLEOTIDE SEQUENCE [LARGE SCALE GENOMIC DNA]</scope>
    <source>
        <strain evidence="3">CGMCC 1.6992</strain>
    </source>
</reference>